<dbReference type="Proteomes" id="UP000249748">
    <property type="component" value="Unassembled WGS sequence"/>
</dbReference>
<proteinExistence type="predicted"/>
<sequence>MRPANFLRALQPLRSSMMRSTTTTSSTTAPSLYQTTLRSLTTTVPRLNEQQQQQPQQQEADLSSSTTTTTTTTTTAVPPSLRSYPYKTKTGTVVSVGRMDRTVRVSHRHTIWDAHIQKPYPKITNYLVSDPRNSLREGDVIEFSSGYPKSRNVRHVVERIIAPFGSAIEDRPAVLTREERDAERAAKRAAKWERREARRAEAGVSESEGKGGEHVGRIRRLVLERTGGVEV</sequence>
<organism evidence="1 2">
    <name type="scientific">Aspergillus costaricaensis CBS 115574</name>
    <dbReference type="NCBI Taxonomy" id="1448317"/>
    <lineage>
        <taxon>Eukaryota</taxon>
        <taxon>Fungi</taxon>
        <taxon>Dikarya</taxon>
        <taxon>Ascomycota</taxon>
        <taxon>Pezizomycotina</taxon>
        <taxon>Eurotiomycetes</taxon>
        <taxon>Eurotiomycetidae</taxon>
        <taxon>Eurotiales</taxon>
        <taxon>Aspergillaceae</taxon>
        <taxon>Aspergillus</taxon>
        <taxon>Aspergillus subgen. Circumdati</taxon>
    </lineage>
</organism>
<evidence type="ECO:0000313" key="2">
    <source>
        <dbReference type="Proteomes" id="UP000249748"/>
    </source>
</evidence>
<evidence type="ECO:0000313" key="1">
    <source>
        <dbReference type="EMBL" id="RAK89491.1"/>
    </source>
</evidence>
<reference evidence="1" key="1">
    <citation type="submission" date="2018-02" db="EMBL/GenBank/DDBJ databases">
        <title>The genomes of Aspergillus section Nigri reveals drivers in fungal speciation.</title>
        <authorList>
            <consortium name="DOE Joint Genome Institute"/>
            <person name="Vesth T.C."/>
            <person name="Nybo J."/>
            <person name="Theobald S."/>
            <person name="Brandl J."/>
            <person name="Frisvad J.C."/>
            <person name="Nielsen K.F."/>
            <person name="Lyhne E.K."/>
            <person name="Kogle M.E."/>
            <person name="Kuo A."/>
            <person name="Riley R."/>
            <person name="Clum A."/>
            <person name="Nolan M."/>
            <person name="Lipzen A."/>
            <person name="Salamov A."/>
            <person name="Henrissat B."/>
            <person name="Wiebenga A."/>
            <person name="De vries R.P."/>
            <person name="Grigoriev I.V."/>
            <person name="Mortensen U.H."/>
            <person name="Andersen M.R."/>
            <person name="Baker S.E."/>
        </authorList>
    </citation>
    <scope>NUCLEOTIDE SEQUENCE</scope>
    <source>
        <strain evidence="1">CBS 115574</strain>
    </source>
</reference>
<gene>
    <name evidence="1" type="ORF">BO79DRAFT_208742</name>
</gene>
<dbReference type="EMBL" id="KZ824547">
    <property type="protein sequence ID" value="RAK89491.1"/>
    <property type="molecule type" value="Genomic_DNA"/>
</dbReference>
<accession>A0ACD1IIA4</accession>
<keyword evidence="2" id="KW-1185">Reference proteome</keyword>
<protein>
    <submittedName>
        <fullName evidence="1">Nucleic acid-binding protein</fullName>
    </submittedName>
</protein>
<name>A0ACD1IIA4_9EURO</name>